<accession>A0A2A4YM84</accession>
<dbReference type="PRINTS" id="PR00909">
    <property type="entry name" value="SPERMDNBNDNG"/>
</dbReference>
<evidence type="ECO:0000256" key="3">
    <source>
        <dbReference type="ARBA" id="ARBA00022729"/>
    </source>
</evidence>
<dbReference type="PANTHER" id="PTHR30222:SF17">
    <property type="entry name" value="SPERMIDINE_PUTRESCINE-BINDING PERIPLASMIC PROTEIN"/>
    <property type="match status" value="1"/>
</dbReference>
<dbReference type="GO" id="GO:0015846">
    <property type="term" value="P:polyamine transport"/>
    <property type="evidence" value="ECO:0007669"/>
    <property type="project" value="InterPro"/>
</dbReference>
<evidence type="ECO:0008006" key="7">
    <source>
        <dbReference type="Google" id="ProtNLM"/>
    </source>
</evidence>
<reference evidence="6" key="1">
    <citation type="submission" date="2017-08" db="EMBL/GenBank/DDBJ databases">
        <title>A dynamic microbial community with high functional redundancy inhabits the cold, oxic subseafloor aquifer.</title>
        <authorList>
            <person name="Tully B.J."/>
            <person name="Wheat C.G."/>
            <person name="Glazer B.T."/>
            <person name="Huber J.A."/>
        </authorList>
    </citation>
    <scope>NUCLEOTIDE SEQUENCE [LARGE SCALE GENOMIC DNA]</scope>
</reference>
<proteinExistence type="predicted"/>
<dbReference type="EMBL" id="NVUU01000008">
    <property type="protein sequence ID" value="PCI95811.1"/>
    <property type="molecule type" value="Genomic_DNA"/>
</dbReference>
<dbReference type="Gene3D" id="3.40.190.10">
    <property type="entry name" value="Periplasmic binding protein-like II"/>
    <property type="match status" value="2"/>
</dbReference>
<evidence type="ECO:0000256" key="1">
    <source>
        <dbReference type="ARBA" id="ARBA00004418"/>
    </source>
</evidence>
<protein>
    <recommendedName>
        <fullName evidence="7">Spermidine/putrescine ABC transporter substrate-binding protein</fullName>
    </recommendedName>
</protein>
<sequence length="362" mass="41784">MKKSFTLPSIFKRSVIILAWVTIIFLILFSSNFTSKIKNNEKTLHIFTWSDVIPSGVIKNFEEEYGIKVVLDYYSSNEELFIKLKASKGAGYDLIIPSDYAVKSLSRDGYLKKLDKSKLGFIDDINPMLLSHDYDPENHYSLPLQWDVIGFGVNTEKFKHSIDDFTWDHLFNENILSYKIAMSNDPVEAFCLASFYLFGKKAALTPKEALQAKDLLTTQKKWVEAYAVPRSDFILASKNAAIAYSLSAHVIRSKKDFPFMQFAVPKDSTFISIENIAIPANNNNNENIYKFLNYLYQPENLAEACNEFGVFPGTIKPRELLKYKEDFDRIQKTITKDGYELHFFRHLIPEEEMRSLWIDVKS</sequence>
<name>A0A2A4YM84_UNCAE</name>
<dbReference type="InterPro" id="IPR006059">
    <property type="entry name" value="SBP"/>
</dbReference>
<evidence type="ECO:0000256" key="2">
    <source>
        <dbReference type="ARBA" id="ARBA00022448"/>
    </source>
</evidence>
<dbReference type="PANTHER" id="PTHR30222">
    <property type="entry name" value="SPERMIDINE/PUTRESCINE-BINDING PERIPLASMIC PROTEIN"/>
    <property type="match status" value="1"/>
</dbReference>
<evidence type="ECO:0000313" key="6">
    <source>
        <dbReference type="Proteomes" id="UP000217838"/>
    </source>
</evidence>
<dbReference type="InterPro" id="IPR001188">
    <property type="entry name" value="Sperm_putr-bd"/>
</dbReference>
<dbReference type="Pfam" id="PF13416">
    <property type="entry name" value="SBP_bac_8"/>
    <property type="match status" value="1"/>
</dbReference>
<evidence type="ECO:0000256" key="4">
    <source>
        <dbReference type="ARBA" id="ARBA00022764"/>
    </source>
</evidence>
<evidence type="ECO:0000313" key="5">
    <source>
        <dbReference type="EMBL" id="PCI95811.1"/>
    </source>
</evidence>
<keyword evidence="3" id="KW-0732">Signal</keyword>
<dbReference type="GO" id="GO:0019808">
    <property type="term" value="F:polyamine binding"/>
    <property type="evidence" value="ECO:0007669"/>
    <property type="project" value="InterPro"/>
</dbReference>
<keyword evidence="2" id="KW-0813">Transport</keyword>
<organism evidence="5 6">
    <name type="scientific">Aerophobetes bacterium</name>
    <dbReference type="NCBI Taxonomy" id="2030807"/>
    <lineage>
        <taxon>Bacteria</taxon>
        <taxon>Candidatus Aerophobota</taxon>
    </lineage>
</organism>
<keyword evidence="4" id="KW-0574">Periplasm</keyword>
<dbReference type="AlphaFoldDB" id="A0A2A4YM84"/>
<comment type="subcellular location">
    <subcellularLocation>
        <location evidence="1">Periplasm</location>
    </subcellularLocation>
</comment>
<gene>
    <name evidence="5" type="ORF">COB11_01045</name>
</gene>
<dbReference type="SUPFAM" id="SSF53850">
    <property type="entry name" value="Periplasmic binding protein-like II"/>
    <property type="match status" value="1"/>
</dbReference>
<dbReference type="Proteomes" id="UP000217838">
    <property type="component" value="Unassembled WGS sequence"/>
</dbReference>
<comment type="caution">
    <text evidence="5">The sequence shown here is derived from an EMBL/GenBank/DDBJ whole genome shotgun (WGS) entry which is preliminary data.</text>
</comment>
<dbReference type="GO" id="GO:0042597">
    <property type="term" value="C:periplasmic space"/>
    <property type="evidence" value="ECO:0007669"/>
    <property type="project" value="UniProtKB-SubCell"/>
</dbReference>